<dbReference type="Proteomes" id="UP000287996">
    <property type="component" value="Unassembled WGS sequence"/>
</dbReference>
<comment type="caution">
    <text evidence="2">The sequence shown here is derived from an EMBL/GenBank/DDBJ whole genome shotgun (WGS) entry which is preliminary data.</text>
</comment>
<dbReference type="Gene3D" id="3.10.450.50">
    <property type="match status" value="1"/>
</dbReference>
<accession>A0A432ZU10</accession>
<evidence type="ECO:0000313" key="3">
    <source>
        <dbReference type="Proteomes" id="UP000287996"/>
    </source>
</evidence>
<dbReference type="EMBL" id="PIQH01000001">
    <property type="protein sequence ID" value="RUO81400.1"/>
    <property type="molecule type" value="Genomic_DNA"/>
</dbReference>
<dbReference type="AlphaFoldDB" id="A0A432ZU10"/>
<proteinExistence type="predicted"/>
<sequence>MAKEDVLDKLQSLYDEFTVERLDELDEIYHDNVSFSDPIHQVVGLEDLRGYLKNTMENVKYCHFAFDDQVVNDDRAFLSWQMRFSHPKLADGKEIVLPGVSKVRLKDGKVLEQEDYYDMGAMLYEHVPLVGYVIDKIKQRLIGD</sequence>
<name>A0A432ZU10_9GAMM</name>
<dbReference type="Pfam" id="PF12680">
    <property type="entry name" value="SnoaL_2"/>
    <property type="match status" value="1"/>
</dbReference>
<gene>
    <name evidence="2" type="ORF">CWI84_01180</name>
</gene>
<dbReference type="RefSeq" id="WP_126840745.1">
    <property type="nucleotide sequence ID" value="NZ_PIQH01000001.1"/>
</dbReference>
<keyword evidence="3" id="KW-1185">Reference proteome</keyword>
<reference evidence="2 3" key="1">
    <citation type="journal article" date="2011" name="Front. Microbiol.">
        <title>Genomic signatures of strain selection and enhancement in Bacillus atrophaeus var. globigii, a historical biowarfare simulant.</title>
        <authorList>
            <person name="Gibbons H.S."/>
            <person name="Broomall S.M."/>
            <person name="McNew L.A."/>
            <person name="Daligault H."/>
            <person name="Chapman C."/>
            <person name="Bruce D."/>
            <person name="Karavis M."/>
            <person name="Krepps M."/>
            <person name="McGregor P.A."/>
            <person name="Hong C."/>
            <person name="Park K.H."/>
            <person name="Akmal A."/>
            <person name="Feldman A."/>
            <person name="Lin J.S."/>
            <person name="Chang W.E."/>
            <person name="Higgs B.W."/>
            <person name="Demirev P."/>
            <person name="Lindquist J."/>
            <person name="Liem A."/>
            <person name="Fochler E."/>
            <person name="Read T.D."/>
            <person name="Tapia R."/>
            <person name="Johnson S."/>
            <person name="Bishop-Lilly K.A."/>
            <person name="Detter C."/>
            <person name="Han C."/>
            <person name="Sozhamannan S."/>
            <person name="Rosenzweig C.N."/>
            <person name="Skowronski E.W."/>
        </authorList>
    </citation>
    <scope>NUCLEOTIDE SEQUENCE [LARGE SCALE GENOMIC DNA]</scope>
    <source>
        <strain evidence="2 3">CC-PW-9</strain>
    </source>
</reference>
<evidence type="ECO:0000259" key="1">
    <source>
        <dbReference type="Pfam" id="PF12680"/>
    </source>
</evidence>
<dbReference type="OrthoDB" id="1115105at2"/>
<dbReference type="SUPFAM" id="SSF54427">
    <property type="entry name" value="NTF2-like"/>
    <property type="match status" value="1"/>
</dbReference>
<evidence type="ECO:0000313" key="2">
    <source>
        <dbReference type="EMBL" id="RUO81400.1"/>
    </source>
</evidence>
<feature type="domain" description="SnoaL-like" evidence="1">
    <location>
        <begin position="11"/>
        <end position="112"/>
    </location>
</feature>
<dbReference type="InterPro" id="IPR032710">
    <property type="entry name" value="NTF2-like_dom_sf"/>
</dbReference>
<protein>
    <submittedName>
        <fullName evidence="2">Nuclear transport factor 2 family protein</fullName>
    </submittedName>
</protein>
<dbReference type="InterPro" id="IPR037401">
    <property type="entry name" value="SnoaL-like"/>
</dbReference>
<organism evidence="2 3">
    <name type="scientific">Idiomarina tyrosinivorans</name>
    <dbReference type="NCBI Taxonomy" id="1445662"/>
    <lineage>
        <taxon>Bacteria</taxon>
        <taxon>Pseudomonadati</taxon>
        <taxon>Pseudomonadota</taxon>
        <taxon>Gammaproteobacteria</taxon>
        <taxon>Alteromonadales</taxon>
        <taxon>Idiomarinaceae</taxon>
        <taxon>Idiomarina</taxon>
    </lineage>
</organism>